<dbReference type="InterPro" id="IPR006626">
    <property type="entry name" value="PbH1"/>
</dbReference>
<dbReference type="EMBL" id="WQLW01000002">
    <property type="protein sequence ID" value="MVO08142.1"/>
    <property type="molecule type" value="Genomic_DNA"/>
</dbReference>
<protein>
    <recommendedName>
        <fullName evidence="3">Right handed beta helix domain-containing protein</fullName>
    </recommendedName>
</protein>
<dbReference type="InterPro" id="IPR011050">
    <property type="entry name" value="Pectin_lyase_fold/virulence"/>
</dbReference>
<keyword evidence="2" id="KW-1185">Reference proteome</keyword>
<dbReference type="RefSeq" id="WP_140996543.1">
    <property type="nucleotide sequence ID" value="NZ_VDCZ01000002.1"/>
</dbReference>
<dbReference type="AlphaFoldDB" id="A0A6I4IK50"/>
<accession>A0A6I4IK50</accession>
<dbReference type="SMART" id="SM00710">
    <property type="entry name" value="PbH1"/>
    <property type="match status" value="6"/>
</dbReference>
<evidence type="ECO:0000313" key="1">
    <source>
        <dbReference type="EMBL" id="MVO08142.1"/>
    </source>
</evidence>
<evidence type="ECO:0008006" key="3">
    <source>
        <dbReference type="Google" id="ProtNLM"/>
    </source>
</evidence>
<gene>
    <name evidence="1" type="ORF">GOQ30_03055</name>
</gene>
<dbReference type="Gene3D" id="2.160.20.10">
    <property type="entry name" value="Single-stranded right-handed beta-helix, Pectin lyase-like"/>
    <property type="match status" value="1"/>
</dbReference>
<comment type="caution">
    <text evidence="1">The sequence shown here is derived from an EMBL/GenBank/DDBJ whole genome shotgun (WGS) entry which is preliminary data.</text>
</comment>
<proteinExistence type="predicted"/>
<dbReference type="InterPro" id="IPR012334">
    <property type="entry name" value="Pectin_lyas_fold"/>
</dbReference>
<organism evidence="1 2">
    <name type="scientific">Flavobacterium profundi</name>
    <dbReference type="NCBI Taxonomy" id="1774945"/>
    <lineage>
        <taxon>Bacteria</taxon>
        <taxon>Pseudomonadati</taxon>
        <taxon>Bacteroidota</taxon>
        <taxon>Flavobacteriia</taxon>
        <taxon>Flavobacteriales</taxon>
        <taxon>Flavobacteriaceae</taxon>
        <taxon>Flavobacterium</taxon>
    </lineage>
</organism>
<dbReference type="OrthoDB" id="1345401at2"/>
<reference evidence="2" key="1">
    <citation type="submission" date="2019-05" db="EMBL/GenBank/DDBJ databases">
        <title>Flavobacterium profundi sp. nov., isolated from a deep-sea seamount.</title>
        <authorList>
            <person name="Zhang D.-C."/>
        </authorList>
    </citation>
    <scope>NUCLEOTIDE SEQUENCE [LARGE SCALE GENOMIC DNA]</scope>
    <source>
        <strain evidence="2">TP390</strain>
    </source>
</reference>
<evidence type="ECO:0000313" key="2">
    <source>
        <dbReference type="Proteomes" id="UP000431264"/>
    </source>
</evidence>
<name>A0A6I4IK50_9FLAO</name>
<dbReference type="SUPFAM" id="SSF51126">
    <property type="entry name" value="Pectin lyase-like"/>
    <property type="match status" value="1"/>
</dbReference>
<sequence>MSTIKVFLVVTKCIPMLLERSHQVVKEIFSHDIFKPINKEALFKKYNSTPAIYELNHKVQPHQEAWQQETFEIKSIPAAGILIYKEGHYTFSNDITWEALPNTAAITIQCSNVILDLNGFTLKVENKDITNNCTGISILNPNTVFLNPSKHKKVNQTEIVNGTLSGTSLYGICAQNVSDLLIENITIEKIKYENLTEANVSPGGFHINTAENITLTNCNVNDLKVTSSSCAGIQLIETENATLTNCTMSDFTNYDGSTQGYSYIGSKNCSSTGCKALHFASHYQGKTTTLGHTVIGFCPWFSSHLEFNDCESVGMTGCCDDCHGMSIFLNSNVVVNRFHAEAIIDGWGTNTGAKATGLEVYGIKVSINDCTVENIKAIQPQDLQSAGYSAWGMAITFTNCQAKDVKVLAPNQEPNIQYGFGTGFGWAPDPREEFRIIPAIDVTYMNCKAIDCQVGFDTWFHINSTWEDNCSQENCDIPLLVQINGFRTLSGNKCSECPKPFSVTLTNVAKGNTYPEM</sequence>
<dbReference type="Proteomes" id="UP000431264">
    <property type="component" value="Unassembled WGS sequence"/>
</dbReference>